<dbReference type="EMBL" id="JAAGNN010000004">
    <property type="protein sequence ID" value="KAF4090787.1"/>
    <property type="molecule type" value="Genomic_DNA"/>
</dbReference>
<reference evidence="2 3" key="1">
    <citation type="submission" date="2020-02" db="EMBL/GenBank/DDBJ databases">
        <title>A chromosome-scale genome assembly of the black bullhead catfish (Ameiurus melas).</title>
        <authorList>
            <person name="Wen M."/>
            <person name="Zham M."/>
            <person name="Cabau C."/>
            <person name="Klopp C."/>
            <person name="Donnadieu C."/>
            <person name="Roques C."/>
            <person name="Bouchez O."/>
            <person name="Lampietro C."/>
            <person name="Jouanno E."/>
            <person name="Herpin A."/>
            <person name="Louis A."/>
            <person name="Berthelot C."/>
            <person name="Parey E."/>
            <person name="Roest-Crollius H."/>
            <person name="Braasch I."/>
            <person name="Postlethwait J."/>
            <person name="Robinson-Rechavi M."/>
            <person name="Echchiki A."/>
            <person name="Begum T."/>
            <person name="Montfort J."/>
            <person name="Schartl M."/>
            <person name="Bobe J."/>
            <person name="Guiguen Y."/>
        </authorList>
    </citation>
    <scope>NUCLEOTIDE SEQUENCE [LARGE SCALE GENOMIC DNA]</scope>
    <source>
        <strain evidence="2">M_S1</strain>
        <tissue evidence="2">Blood</tissue>
    </source>
</reference>
<name>A0A7J6B8M3_AMEME</name>
<sequence length="564" mass="62171">MYPTTATVTTSPESPSTINGSVVVETRLLFNSSSPVLNESAILSALEALLNSTLSNITEPVKVLNYTTEQISNGSYAVNITFSISNFSMPSNPDLRNSTYTQVENIINNALKPLLNNSGSDPLKPTTSNFTSSEDEVTGYMEYNLQISLSETGNGSNGSAVVLTRLVFNSSSPVTCQIFFNSTFKALLNSTLTNPIEPVILLNYTCEDVSNTSYAVNITFSISNISIPSNPDLRNDTYTQVKNITNNAVNALLNNSGSDPMTPNLKFEPSNDTSTQEENIINKNVNDITALKFAPNTSNFMSSETQVTGYMEYNLPYAAPVTSSVLSCFRNGTVYIYITLKFNNLITLPSEAVVLRAANEKLDSKIRRRRDTTPQLSTPISIQNIKYTQTGNNSFNLDMAFMISNVNISVQCDFNYSLIQEQINILMNAILTMPQTQTFTFPWANYTCNVSGLVIVAENVYVYNETDIKTPSGFLLAILKASNLVYYTFQPITAIQPNTKPGNSTYSGAAWILGFVIPCGILLILLPCWILLCCILCGCCAGLKRRYLRRRSYNVQYQTHSSLF</sequence>
<feature type="transmembrane region" description="Helical" evidence="1">
    <location>
        <begin position="510"/>
        <end position="543"/>
    </location>
</feature>
<dbReference type="Proteomes" id="UP000593565">
    <property type="component" value="Unassembled WGS sequence"/>
</dbReference>
<organism evidence="2 3">
    <name type="scientific">Ameiurus melas</name>
    <name type="common">Black bullhead</name>
    <name type="synonym">Silurus melas</name>
    <dbReference type="NCBI Taxonomy" id="219545"/>
    <lineage>
        <taxon>Eukaryota</taxon>
        <taxon>Metazoa</taxon>
        <taxon>Chordata</taxon>
        <taxon>Craniata</taxon>
        <taxon>Vertebrata</taxon>
        <taxon>Euteleostomi</taxon>
        <taxon>Actinopterygii</taxon>
        <taxon>Neopterygii</taxon>
        <taxon>Teleostei</taxon>
        <taxon>Ostariophysi</taxon>
        <taxon>Siluriformes</taxon>
        <taxon>Ictaluridae</taxon>
        <taxon>Ameiurus</taxon>
    </lineage>
</organism>
<keyword evidence="1" id="KW-0472">Membrane</keyword>
<keyword evidence="1" id="KW-1133">Transmembrane helix</keyword>
<keyword evidence="3" id="KW-1185">Reference proteome</keyword>
<dbReference type="AlphaFoldDB" id="A0A7J6B8M3"/>
<gene>
    <name evidence="2" type="ORF">AMELA_G00056420</name>
</gene>
<keyword evidence="1" id="KW-0812">Transmembrane</keyword>
<evidence type="ECO:0000256" key="1">
    <source>
        <dbReference type="SAM" id="Phobius"/>
    </source>
</evidence>
<accession>A0A7J6B8M3</accession>
<protein>
    <submittedName>
        <fullName evidence="2">Uncharacterized protein</fullName>
    </submittedName>
</protein>
<proteinExistence type="predicted"/>
<evidence type="ECO:0000313" key="3">
    <source>
        <dbReference type="Proteomes" id="UP000593565"/>
    </source>
</evidence>
<evidence type="ECO:0000313" key="2">
    <source>
        <dbReference type="EMBL" id="KAF4090787.1"/>
    </source>
</evidence>
<comment type="caution">
    <text evidence="2">The sequence shown here is derived from an EMBL/GenBank/DDBJ whole genome shotgun (WGS) entry which is preliminary data.</text>
</comment>